<gene>
    <name evidence="8" type="ORF">FGG08_002548</name>
</gene>
<evidence type="ECO:0000313" key="8">
    <source>
        <dbReference type="EMBL" id="KAH0543122.1"/>
    </source>
</evidence>
<dbReference type="EMBL" id="JAGHQL010000039">
    <property type="protein sequence ID" value="KAH0543122.1"/>
    <property type="molecule type" value="Genomic_DNA"/>
</dbReference>
<feature type="chain" id="PRO_5040284843" evidence="7">
    <location>
        <begin position="29"/>
        <end position="324"/>
    </location>
</feature>
<sequence length="324" mass="33205">MKALSRLSRSSCWLSLSLLVLLVGGGQAAAQLGTTSATVGTATATSSAAASTYTITVGKNASVSLAAQKQAAKDSQFMLQPGEDFPAEGGTSTSTKSSTATSTSAATSTAAASTAAAAAASHPVLSSGAIAGIAIGSSVVVLMAAALFFLLGRQRTLDDVIKKRESYSTSGPDMRHASMGGNYGSGFTPGSMSGSNSDAGRKQQQYRDYYDGNGYHAGPDEYLAPVPIAPRAHSPGMLADASDDGSNAQMSPPGSVVGGRQSYTSYTPGDDRLQVGRIPTSASRRGPHELFTPLDEDVPYEDHSAPPSPRRKPVDGSGVEYIRR</sequence>
<keyword evidence="4 6" id="KW-0472">Membrane</keyword>
<reference evidence="8" key="1">
    <citation type="submission" date="2021-03" db="EMBL/GenBank/DDBJ databases">
        <title>Comparative genomics and phylogenomic investigation of the class Geoglossomycetes provide insights into ecological specialization and systematics.</title>
        <authorList>
            <person name="Melie T."/>
            <person name="Pirro S."/>
            <person name="Miller A.N."/>
            <person name="Quandt A."/>
        </authorList>
    </citation>
    <scope>NUCLEOTIDE SEQUENCE</scope>
    <source>
        <strain evidence="8">GBOQ0MN5Z8</strain>
    </source>
</reference>
<dbReference type="Proteomes" id="UP000698800">
    <property type="component" value="Unassembled WGS sequence"/>
</dbReference>
<dbReference type="PANTHER" id="PTHR15549:SF6">
    <property type="entry name" value="MID2 DOMAIN-CONTAINING PROTEIN"/>
    <property type="match status" value="1"/>
</dbReference>
<feature type="signal peptide" evidence="7">
    <location>
        <begin position="1"/>
        <end position="28"/>
    </location>
</feature>
<name>A0A9P8I000_9PEZI</name>
<accession>A0A9P8I000</accession>
<comment type="subcellular location">
    <subcellularLocation>
        <location evidence="1">Membrane</location>
        <topology evidence="1">Single-pass membrane protein</topology>
    </subcellularLocation>
</comment>
<feature type="compositionally biased region" description="Low complexity" evidence="5">
    <location>
        <begin position="91"/>
        <end position="100"/>
    </location>
</feature>
<feature type="region of interest" description="Disordered" evidence="5">
    <location>
        <begin position="165"/>
        <end position="202"/>
    </location>
</feature>
<evidence type="ECO:0000256" key="7">
    <source>
        <dbReference type="SAM" id="SignalP"/>
    </source>
</evidence>
<evidence type="ECO:0000256" key="6">
    <source>
        <dbReference type="SAM" id="Phobius"/>
    </source>
</evidence>
<dbReference type="AlphaFoldDB" id="A0A9P8I000"/>
<keyword evidence="3 6" id="KW-1133">Transmembrane helix</keyword>
<evidence type="ECO:0000256" key="1">
    <source>
        <dbReference type="ARBA" id="ARBA00004167"/>
    </source>
</evidence>
<organism evidence="8 9">
    <name type="scientific">Glutinoglossum americanum</name>
    <dbReference type="NCBI Taxonomy" id="1670608"/>
    <lineage>
        <taxon>Eukaryota</taxon>
        <taxon>Fungi</taxon>
        <taxon>Dikarya</taxon>
        <taxon>Ascomycota</taxon>
        <taxon>Pezizomycotina</taxon>
        <taxon>Geoglossomycetes</taxon>
        <taxon>Geoglossales</taxon>
        <taxon>Geoglossaceae</taxon>
        <taxon>Glutinoglossum</taxon>
    </lineage>
</organism>
<keyword evidence="2 6" id="KW-0812">Transmembrane</keyword>
<comment type="caution">
    <text evidence="8">The sequence shown here is derived from an EMBL/GenBank/DDBJ whole genome shotgun (WGS) entry which is preliminary data.</text>
</comment>
<evidence type="ECO:0000256" key="5">
    <source>
        <dbReference type="SAM" id="MobiDB-lite"/>
    </source>
</evidence>
<dbReference type="InterPro" id="IPR051694">
    <property type="entry name" value="Immunoregulatory_rcpt-like"/>
</dbReference>
<keyword evidence="9" id="KW-1185">Reference proteome</keyword>
<feature type="region of interest" description="Disordered" evidence="5">
    <location>
        <begin position="233"/>
        <end position="324"/>
    </location>
</feature>
<dbReference type="GO" id="GO:0071944">
    <property type="term" value="C:cell periphery"/>
    <property type="evidence" value="ECO:0007669"/>
    <property type="project" value="UniProtKB-ARBA"/>
</dbReference>
<evidence type="ECO:0000256" key="4">
    <source>
        <dbReference type="ARBA" id="ARBA00023136"/>
    </source>
</evidence>
<dbReference type="CDD" id="cd12087">
    <property type="entry name" value="TM_EGFR-like"/>
    <property type="match status" value="1"/>
</dbReference>
<dbReference type="OrthoDB" id="2331100at2759"/>
<feature type="transmembrane region" description="Helical" evidence="6">
    <location>
        <begin position="129"/>
        <end position="152"/>
    </location>
</feature>
<feature type="compositionally biased region" description="Polar residues" evidence="5">
    <location>
        <begin position="188"/>
        <end position="198"/>
    </location>
</feature>
<dbReference type="GO" id="GO:0016020">
    <property type="term" value="C:membrane"/>
    <property type="evidence" value="ECO:0007669"/>
    <property type="project" value="UniProtKB-SubCell"/>
</dbReference>
<evidence type="ECO:0000313" key="9">
    <source>
        <dbReference type="Proteomes" id="UP000698800"/>
    </source>
</evidence>
<feature type="region of interest" description="Disordered" evidence="5">
    <location>
        <begin position="80"/>
        <end position="100"/>
    </location>
</feature>
<evidence type="ECO:0000256" key="2">
    <source>
        <dbReference type="ARBA" id="ARBA00022692"/>
    </source>
</evidence>
<keyword evidence="7" id="KW-0732">Signal</keyword>
<protein>
    <submittedName>
        <fullName evidence="8">Uncharacterized protein</fullName>
    </submittedName>
</protein>
<dbReference type="PANTHER" id="PTHR15549">
    <property type="entry name" value="PAIRED IMMUNOGLOBULIN-LIKE TYPE 2 RECEPTOR"/>
    <property type="match status" value="1"/>
</dbReference>
<proteinExistence type="predicted"/>
<evidence type="ECO:0000256" key="3">
    <source>
        <dbReference type="ARBA" id="ARBA00022989"/>
    </source>
</evidence>